<keyword evidence="3" id="KW-1185">Reference proteome</keyword>
<evidence type="ECO:0000313" key="3">
    <source>
        <dbReference type="Proteomes" id="UP001305414"/>
    </source>
</evidence>
<feature type="region of interest" description="Disordered" evidence="1">
    <location>
        <begin position="16"/>
        <end position="61"/>
    </location>
</feature>
<feature type="compositionally biased region" description="Basic and acidic residues" evidence="1">
    <location>
        <begin position="16"/>
        <end position="34"/>
    </location>
</feature>
<dbReference type="EMBL" id="JAWHQM010000015">
    <property type="protein sequence ID" value="KAK5630204.1"/>
    <property type="molecule type" value="Genomic_DNA"/>
</dbReference>
<reference evidence="2 3" key="1">
    <citation type="submission" date="2023-10" db="EMBL/GenBank/DDBJ databases">
        <title>Draft genome sequence of Xylaria bambusicola isolate GMP-LS, the root and basal stem rot pathogen of sugarcane in Indonesia.</title>
        <authorList>
            <person name="Selvaraj P."/>
            <person name="Muralishankar V."/>
            <person name="Muruganantham S."/>
            <person name="Sp S."/>
            <person name="Haryani S."/>
            <person name="Lau K.J.X."/>
            <person name="Naqvi N.I."/>
        </authorList>
    </citation>
    <scope>NUCLEOTIDE SEQUENCE [LARGE SCALE GENOMIC DNA]</scope>
    <source>
        <strain evidence="2">GMP-LS</strain>
    </source>
</reference>
<sequence length="100" mass="10988">MSDNADGLAVIVRLFHEEEQKDEGNRTKDSRDVEDPSIACPVIDKAADHGREEIATRERPGVPAQIRTSLVREEQVGNGRLGQGLDGAAKKPVRMDFAIH</sequence>
<accession>A0AAN7UMX1</accession>
<proteinExistence type="predicted"/>
<evidence type="ECO:0000256" key="1">
    <source>
        <dbReference type="SAM" id="MobiDB-lite"/>
    </source>
</evidence>
<dbReference type="AlphaFoldDB" id="A0AAN7UMX1"/>
<comment type="caution">
    <text evidence="2">The sequence shown here is derived from an EMBL/GenBank/DDBJ whole genome shotgun (WGS) entry which is preliminary data.</text>
</comment>
<dbReference type="Proteomes" id="UP001305414">
    <property type="component" value="Unassembled WGS sequence"/>
</dbReference>
<gene>
    <name evidence="2" type="ORF">RRF57_005919</name>
</gene>
<feature type="compositionally biased region" description="Basic and acidic residues" evidence="1">
    <location>
        <begin position="45"/>
        <end position="60"/>
    </location>
</feature>
<evidence type="ECO:0000313" key="2">
    <source>
        <dbReference type="EMBL" id="KAK5630204.1"/>
    </source>
</evidence>
<organism evidence="2 3">
    <name type="scientific">Xylaria bambusicola</name>
    <dbReference type="NCBI Taxonomy" id="326684"/>
    <lineage>
        <taxon>Eukaryota</taxon>
        <taxon>Fungi</taxon>
        <taxon>Dikarya</taxon>
        <taxon>Ascomycota</taxon>
        <taxon>Pezizomycotina</taxon>
        <taxon>Sordariomycetes</taxon>
        <taxon>Xylariomycetidae</taxon>
        <taxon>Xylariales</taxon>
        <taxon>Xylariaceae</taxon>
        <taxon>Xylaria</taxon>
    </lineage>
</organism>
<protein>
    <submittedName>
        <fullName evidence="2">Uncharacterized protein</fullName>
    </submittedName>
</protein>
<name>A0AAN7UMX1_9PEZI</name>